<protein>
    <recommendedName>
        <fullName evidence="2">Reverse transcriptase domain-containing protein</fullName>
    </recommendedName>
</protein>
<accession>A0A4W2DHA1</accession>
<dbReference type="CDD" id="cd01650">
    <property type="entry name" value="RT_nLTR_like"/>
    <property type="match status" value="1"/>
</dbReference>
<comment type="similarity">
    <text evidence="1">Belongs to the beta type-B retroviral polymerase family. HERV class-II K(HML-2) pol subfamily.</text>
</comment>
<dbReference type="Gene3D" id="3.30.70.270">
    <property type="match status" value="1"/>
</dbReference>
<dbReference type="Pfam" id="PF00078">
    <property type="entry name" value="RVT_1"/>
    <property type="match status" value="1"/>
</dbReference>
<dbReference type="Proteomes" id="UP000314981">
    <property type="component" value="Chromosome 1"/>
</dbReference>
<dbReference type="AlphaFoldDB" id="A0A4W2DHA1"/>
<dbReference type="InterPro" id="IPR000477">
    <property type="entry name" value="RT_dom"/>
</dbReference>
<evidence type="ECO:0000313" key="4">
    <source>
        <dbReference type="Proteomes" id="UP000314981"/>
    </source>
</evidence>
<dbReference type="PROSITE" id="PS50878">
    <property type="entry name" value="RT_POL"/>
    <property type="match status" value="1"/>
</dbReference>
<evidence type="ECO:0000313" key="3">
    <source>
        <dbReference type="Ensembl" id="ENSBIXP00000025639.1"/>
    </source>
</evidence>
<keyword evidence="4" id="KW-1185">Reference proteome</keyword>
<dbReference type="InterPro" id="IPR043502">
    <property type="entry name" value="DNA/RNA_pol_sf"/>
</dbReference>
<reference evidence="3" key="2">
    <citation type="submission" date="2025-08" db="UniProtKB">
        <authorList>
            <consortium name="Ensembl"/>
        </authorList>
    </citation>
    <scope>IDENTIFICATION</scope>
</reference>
<sequence>MENSAVPTGLFSFQFSFQEKVSFHSNPKECSNYHTIALISHTSKVMLKIFQARLQQYVNGELPDVQAGFRKGRGTRDQIANIRWIMEKAKEFQKNIYFCFTDYAKAFDCVDHNKLWKILKEMGIPNHLTCPLRNLYAGQEATLRTGHGTTDWFQIGKVVHQRCILSPSLFNLYADYIMRNAGLEETQAGIKIAGRNINNLRYLDDTTLMAESDEELQSLLMKVKEESEKLGLKLNIQKTNIMASGSITSWEIDGETVEAVSDFYFLGLQNHCRCGDCSHEIKRPFLLGRKVMTNLDGIFKDITLSTKVHLVKAMVFPVVMYGCESWTVRKAECRRIDAFELWCWRRLLRVPWTARRSNQSILKENSPGCSLEGILLKLKL</sequence>
<dbReference type="PANTHER" id="PTHR47027">
    <property type="entry name" value="REVERSE TRANSCRIPTASE DOMAIN-CONTAINING PROTEIN"/>
    <property type="match status" value="1"/>
</dbReference>
<dbReference type="Ensembl" id="ENSBIXT00000042411.1">
    <property type="protein sequence ID" value="ENSBIXP00000025639.1"/>
    <property type="gene ID" value="ENSBIXG00000005815.1"/>
</dbReference>
<evidence type="ECO:0000256" key="1">
    <source>
        <dbReference type="ARBA" id="ARBA00010879"/>
    </source>
</evidence>
<reference evidence="3" key="3">
    <citation type="submission" date="2025-09" db="UniProtKB">
        <authorList>
            <consortium name="Ensembl"/>
        </authorList>
    </citation>
    <scope>IDENTIFICATION</scope>
</reference>
<dbReference type="PANTHER" id="PTHR47027:SF8">
    <property type="entry name" value="RIBONUCLEASE H"/>
    <property type="match status" value="1"/>
</dbReference>
<dbReference type="InterPro" id="IPR043128">
    <property type="entry name" value="Rev_trsase/Diguanyl_cyclase"/>
</dbReference>
<name>A0A4W2DHA1_BOBOX</name>
<evidence type="ECO:0000259" key="2">
    <source>
        <dbReference type="PROSITE" id="PS50878"/>
    </source>
</evidence>
<proteinExistence type="inferred from homology"/>
<reference evidence="3 4" key="1">
    <citation type="submission" date="2018-11" db="EMBL/GenBank/DDBJ databases">
        <title>Haplotype-resolved cattle genomes.</title>
        <authorList>
            <person name="Low W.Y."/>
            <person name="Tearle R."/>
            <person name="Bickhart D.M."/>
            <person name="Rosen B.D."/>
            <person name="Koren S."/>
            <person name="Rhie A."/>
            <person name="Hiendleder S."/>
            <person name="Phillippy A.M."/>
            <person name="Smith T.P.L."/>
            <person name="Williams J.L."/>
        </authorList>
    </citation>
    <scope>NUCLEOTIDE SEQUENCE [LARGE SCALE GENOMIC DNA]</scope>
</reference>
<feature type="domain" description="Reverse transcriptase" evidence="2">
    <location>
        <begin position="1"/>
        <end position="270"/>
    </location>
</feature>
<organism evidence="3 4">
    <name type="scientific">Bos indicus x Bos taurus</name>
    <name type="common">Hybrid cattle</name>
    <dbReference type="NCBI Taxonomy" id="30522"/>
    <lineage>
        <taxon>Eukaryota</taxon>
        <taxon>Metazoa</taxon>
        <taxon>Chordata</taxon>
        <taxon>Craniata</taxon>
        <taxon>Vertebrata</taxon>
        <taxon>Euteleostomi</taxon>
        <taxon>Mammalia</taxon>
        <taxon>Eutheria</taxon>
        <taxon>Laurasiatheria</taxon>
        <taxon>Artiodactyla</taxon>
        <taxon>Ruminantia</taxon>
        <taxon>Pecora</taxon>
        <taxon>Bovidae</taxon>
        <taxon>Bovinae</taxon>
        <taxon>Bos</taxon>
    </lineage>
</organism>
<dbReference type="SUPFAM" id="SSF56672">
    <property type="entry name" value="DNA/RNA polymerases"/>
    <property type="match status" value="1"/>
</dbReference>